<gene>
    <name evidence="13" type="ORF">SADUNF_Sadunf12G0038300</name>
</gene>
<dbReference type="EMBL" id="JADGMS010000012">
    <property type="protein sequence ID" value="KAF9671352.1"/>
    <property type="molecule type" value="Genomic_DNA"/>
</dbReference>
<reference evidence="13 14" key="1">
    <citation type="submission" date="2020-10" db="EMBL/GenBank/DDBJ databases">
        <title>Plant Genome Project.</title>
        <authorList>
            <person name="Zhang R.-G."/>
        </authorList>
    </citation>
    <scope>NUCLEOTIDE SEQUENCE [LARGE SCALE GENOMIC DNA]</scope>
    <source>
        <strain evidence="13">FAFU-HL-1</strain>
        <tissue evidence="13">Leaf</tissue>
    </source>
</reference>
<keyword evidence="9" id="KW-0472">Membrane</keyword>
<dbReference type="SUPFAM" id="SSF52058">
    <property type="entry name" value="L domain-like"/>
    <property type="match status" value="1"/>
</dbReference>
<dbReference type="Gene3D" id="3.80.10.10">
    <property type="entry name" value="Ribonuclease Inhibitor"/>
    <property type="match status" value="1"/>
</dbReference>
<protein>
    <recommendedName>
        <fullName evidence="12">Leucine-rich repeat and WD repeat-containing protein 1 LRR domain-containing protein</fullName>
    </recommendedName>
</protein>
<keyword evidence="8" id="KW-1133">Transmembrane helix</keyword>
<evidence type="ECO:0000256" key="9">
    <source>
        <dbReference type="ARBA" id="ARBA00023136"/>
    </source>
</evidence>
<evidence type="ECO:0000256" key="1">
    <source>
        <dbReference type="ARBA" id="ARBA00004251"/>
    </source>
</evidence>
<evidence type="ECO:0000256" key="10">
    <source>
        <dbReference type="ARBA" id="ARBA00023170"/>
    </source>
</evidence>
<dbReference type="Proteomes" id="UP000657918">
    <property type="component" value="Unassembled WGS sequence"/>
</dbReference>
<evidence type="ECO:0000256" key="5">
    <source>
        <dbReference type="ARBA" id="ARBA00022692"/>
    </source>
</evidence>
<keyword evidence="10" id="KW-0675">Receptor</keyword>
<accession>A0A835JKF7</accession>
<name>A0A835JKF7_9ROSI</name>
<dbReference type="InterPro" id="IPR032675">
    <property type="entry name" value="LRR_dom_sf"/>
</dbReference>
<evidence type="ECO:0000256" key="6">
    <source>
        <dbReference type="ARBA" id="ARBA00022729"/>
    </source>
</evidence>
<keyword evidence="7" id="KW-0677">Repeat</keyword>
<dbReference type="PRINTS" id="PR00019">
    <property type="entry name" value="LEURICHRPT"/>
</dbReference>
<keyword evidence="6" id="KW-0732">Signal</keyword>
<dbReference type="AlphaFoldDB" id="A0A835JKF7"/>
<dbReference type="PANTHER" id="PTHR27004">
    <property type="entry name" value="RECEPTOR-LIKE PROTEIN 12 ISOFORM X1"/>
    <property type="match status" value="1"/>
</dbReference>
<comment type="caution">
    <text evidence="13">The sequence shown here is derived from an EMBL/GenBank/DDBJ whole genome shotgun (WGS) entry which is preliminary data.</text>
</comment>
<dbReference type="GO" id="GO:0005886">
    <property type="term" value="C:plasma membrane"/>
    <property type="evidence" value="ECO:0007669"/>
    <property type="project" value="UniProtKB-SubCell"/>
</dbReference>
<keyword evidence="3" id="KW-1003">Cell membrane</keyword>
<evidence type="ECO:0000256" key="11">
    <source>
        <dbReference type="ARBA" id="ARBA00023180"/>
    </source>
</evidence>
<comment type="similarity">
    <text evidence="2">Belongs to the RLP family.</text>
</comment>
<evidence type="ECO:0000256" key="2">
    <source>
        <dbReference type="ARBA" id="ARBA00009592"/>
    </source>
</evidence>
<dbReference type="PANTHER" id="PTHR27004:SF411">
    <property type="entry name" value="OS11G0173550 PROTEIN"/>
    <property type="match status" value="1"/>
</dbReference>
<keyword evidence="11" id="KW-0325">Glycoprotein</keyword>
<comment type="subcellular location">
    <subcellularLocation>
        <location evidence="1">Cell membrane</location>
        <topology evidence="1">Single-pass type I membrane protein</topology>
    </subcellularLocation>
</comment>
<evidence type="ECO:0000259" key="12">
    <source>
        <dbReference type="Pfam" id="PF23211"/>
    </source>
</evidence>
<keyword evidence="5" id="KW-0812">Transmembrane</keyword>
<dbReference type="FunFam" id="3.80.10.10:FF:000041">
    <property type="entry name" value="LRR receptor-like serine/threonine-protein kinase ERECTA"/>
    <property type="match status" value="1"/>
</dbReference>
<sequence>MMASNHNMIYMVTTNYTGYIYSMQMTWKGVEIEFAKIQSTIKVLNLSNNSFTREIPKVIRNFKALQQRNLSCNYLIGHIQSSLGILTNMESLDLSSNPLTKRIPTQLGGLTFLSILDLSHNQLKGPIPTRGQFNTFNESSFEGNLRLYGFQGLKECYRDGDQE</sequence>
<keyword evidence="4" id="KW-0433">Leucine-rich repeat</keyword>
<evidence type="ECO:0000313" key="14">
    <source>
        <dbReference type="Proteomes" id="UP000657918"/>
    </source>
</evidence>
<evidence type="ECO:0000256" key="8">
    <source>
        <dbReference type="ARBA" id="ARBA00022989"/>
    </source>
</evidence>
<organism evidence="13 14">
    <name type="scientific">Salix dunnii</name>
    <dbReference type="NCBI Taxonomy" id="1413687"/>
    <lineage>
        <taxon>Eukaryota</taxon>
        <taxon>Viridiplantae</taxon>
        <taxon>Streptophyta</taxon>
        <taxon>Embryophyta</taxon>
        <taxon>Tracheophyta</taxon>
        <taxon>Spermatophyta</taxon>
        <taxon>Magnoliopsida</taxon>
        <taxon>eudicotyledons</taxon>
        <taxon>Gunneridae</taxon>
        <taxon>Pentapetalae</taxon>
        <taxon>rosids</taxon>
        <taxon>fabids</taxon>
        <taxon>Malpighiales</taxon>
        <taxon>Salicaceae</taxon>
        <taxon>Saliceae</taxon>
        <taxon>Salix</taxon>
    </lineage>
</organism>
<dbReference type="InterPro" id="IPR056363">
    <property type="entry name" value="LRR_LRWD1_dom"/>
</dbReference>
<evidence type="ECO:0000313" key="13">
    <source>
        <dbReference type="EMBL" id="KAF9671352.1"/>
    </source>
</evidence>
<evidence type="ECO:0000256" key="4">
    <source>
        <dbReference type="ARBA" id="ARBA00022614"/>
    </source>
</evidence>
<feature type="domain" description="Leucine-rich repeat and WD repeat-containing protein 1 LRR" evidence="12">
    <location>
        <begin position="53"/>
        <end position="148"/>
    </location>
</feature>
<dbReference type="OrthoDB" id="843816at2759"/>
<dbReference type="Pfam" id="PF23211">
    <property type="entry name" value="LRR_LRWD1"/>
    <property type="match status" value="1"/>
</dbReference>
<evidence type="ECO:0000256" key="7">
    <source>
        <dbReference type="ARBA" id="ARBA00022737"/>
    </source>
</evidence>
<evidence type="ECO:0000256" key="3">
    <source>
        <dbReference type="ARBA" id="ARBA00022475"/>
    </source>
</evidence>
<keyword evidence="14" id="KW-1185">Reference proteome</keyword>
<proteinExistence type="inferred from homology"/>